<reference evidence="1 2" key="1">
    <citation type="submission" date="2016-01" db="EMBL/GenBank/DDBJ databases">
        <title>Highly variable Streptococcus oralis are common among viridans streptococci isolated from primates.</title>
        <authorList>
            <person name="Denapaite D."/>
            <person name="Rieger M."/>
            <person name="Koendgen S."/>
            <person name="Brueckner R."/>
            <person name="Ochigava I."/>
            <person name="Kappeler P."/>
            <person name="Maetz-Rensing K."/>
            <person name="Leendertz F."/>
            <person name="Hakenbeck R."/>
        </authorList>
    </citation>
    <scope>NUCLEOTIDE SEQUENCE [LARGE SCALE GENOMIC DNA]</scope>
    <source>
        <strain evidence="1 2">DD28</strain>
    </source>
</reference>
<organism evidence="1 2">
    <name type="scientific">Streptococcus mitis</name>
    <dbReference type="NCBI Taxonomy" id="28037"/>
    <lineage>
        <taxon>Bacteria</taxon>
        <taxon>Bacillati</taxon>
        <taxon>Bacillota</taxon>
        <taxon>Bacilli</taxon>
        <taxon>Lactobacillales</taxon>
        <taxon>Streptococcaceae</taxon>
        <taxon>Streptococcus</taxon>
        <taxon>Streptococcus mitis group</taxon>
    </lineage>
</organism>
<name>A0A139Q2C6_STRMT</name>
<dbReference type="Proteomes" id="UP000070136">
    <property type="component" value="Unassembled WGS sequence"/>
</dbReference>
<gene>
    <name evidence="1" type="ORF">SMIDD28_01895</name>
</gene>
<comment type="caution">
    <text evidence="1">The sequence shown here is derived from an EMBL/GenBank/DDBJ whole genome shotgun (WGS) entry which is preliminary data.</text>
</comment>
<protein>
    <submittedName>
        <fullName evidence="1">Uncharacterized protein</fullName>
    </submittedName>
</protein>
<sequence length="38" mass="4380">MAILLKGQLLKVTSTYLTEVEISLKRIFMVELSVRRLS</sequence>
<evidence type="ECO:0000313" key="1">
    <source>
        <dbReference type="EMBL" id="KXT96674.1"/>
    </source>
</evidence>
<accession>A0A139Q2C6</accession>
<evidence type="ECO:0000313" key="2">
    <source>
        <dbReference type="Proteomes" id="UP000070136"/>
    </source>
</evidence>
<proteinExistence type="predicted"/>
<dbReference type="AlphaFoldDB" id="A0A139Q2C6"/>
<dbReference type="EMBL" id="LQOA01000052">
    <property type="protein sequence ID" value="KXT96674.1"/>
    <property type="molecule type" value="Genomic_DNA"/>
</dbReference>
<dbReference type="PATRIC" id="fig|28037.234.peg.1984"/>